<sequence>MYPVDTDHRLFVIKLYIERVPQRLADIRLDDDYQREGAVYQRAGSGDHRLGQPLYRGKRLIAVARERDRDLLLPPLRHKERQLELYRALHPFGSSLIFIRHAQDRDILYRQYPRRVGDRAAADLRGAGPRADHRRPDRLRRRIELHLREGGLLSDLVP</sequence>
<accession>A0A645JM78</accession>
<name>A0A645JM78_9ZZZZ</name>
<comment type="caution">
    <text evidence="1">The sequence shown here is derived from an EMBL/GenBank/DDBJ whole genome shotgun (WGS) entry which is preliminary data.</text>
</comment>
<protein>
    <submittedName>
        <fullName evidence="1">Uncharacterized protein</fullName>
    </submittedName>
</protein>
<proteinExistence type="predicted"/>
<evidence type="ECO:0000313" key="1">
    <source>
        <dbReference type="EMBL" id="MPN64447.1"/>
    </source>
</evidence>
<organism evidence="1">
    <name type="scientific">bioreactor metagenome</name>
    <dbReference type="NCBI Taxonomy" id="1076179"/>
    <lineage>
        <taxon>unclassified sequences</taxon>
        <taxon>metagenomes</taxon>
        <taxon>ecological metagenomes</taxon>
    </lineage>
</organism>
<dbReference type="AlphaFoldDB" id="A0A645JM78"/>
<gene>
    <name evidence="1" type="ORF">SDC9_212219</name>
</gene>
<reference evidence="1" key="1">
    <citation type="submission" date="2019-08" db="EMBL/GenBank/DDBJ databases">
        <authorList>
            <person name="Kucharzyk K."/>
            <person name="Murdoch R.W."/>
            <person name="Higgins S."/>
            <person name="Loffler F."/>
        </authorList>
    </citation>
    <scope>NUCLEOTIDE SEQUENCE</scope>
</reference>
<dbReference type="EMBL" id="VSSQ01145333">
    <property type="protein sequence ID" value="MPN64447.1"/>
    <property type="molecule type" value="Genomic_DNA"/>
</dbReference>